<feature type="transmembrane region" description="Helical" evidence="6">
    <location>
        <begin position="59"/>
        <end position="79"/>
    </location>
</feature>
<dbReference type="PANTHER" id="PTHR32322">
    <property type="entry name" value="INNER MEMBRANE TRANSPORTER"/>
    <property type="match status" value="1"/>
</dbReference>
<keyword evidence="2" id="KW-1003">Cell membrane</keyword>
<dbReference type="EMBL" id="JAAJBV010000005">
    <property type="protein sequence ID" value="NHM04756.1"/>
    <property type="molecule type" value="Genomic_DNA"/>
</dbReference>
<comment type="subcellular location">
    <subcellularLocation>
        <location evidence="1">Cell membrane</location>
        <topology evidence="1">Multi-pass membrane protein</topology>
    </subcellularLocation>
</comment>
<evidence type="ECO:0000256" key="1">
    <source>
        <dbReference type="ARBA" id="ARBA00004651"/>
    </source>
</evidence>
<name>A0ABX0IHK2_9FLAO</name>
<protein>
    <submittedName>
        <fullName evidence="8">DMT family transporter</fullName>
    </submittedName>
</protein>
<accession>A0ABX0IHK2</accession>
<reference evidence="8 9" key="1">
    <citation type="submission" date="2020-02" db="EMBL/GenBank/DDBJ databases">
        <authorList>
            <person name="Chen W.-M."/>
        </authorList>
    </citation>
    <scope>NUCLEOTIDE SEQUENCE [LARGE SCALE GENOMIC DNA]</scope>
    <source>
        <strain evidence="8 9">TWA-26</strain>
    </source>
</reference>
<gene>
    <name evidence="8" type="ORF">G4L40_08570</name>
</gene>
<feature type="transmembrane region" description="Helical" evidence="6">
    <location>
        <begin position="144"/>
        <end position="161"/>
    </location>
</feature>
<feature type="transmembrane region" description="Helical" evidence="6">
    <location>
        <begin position="6"/>
        <end position="21"/>
    </location>
</feature>
<feature type="domain" description="EamA" evidence="7">
    <location>
        <begin position="2"/>
        <end position="131"/>
    </location>
</feature>
<feature type="transmembrane region" description="Helical" evidence="6">
    <location>
        <begin position="267"/>
        <end position="285"/>
    </location>
</feature>
<dbReference type="InterPro" id="IPR050638">
    <property type="entry name" value="AA-Vitamin_Transporters"/>
</dbReference>
<evidence type="ECO:0000256" key="6">
    <source>
        <dbReference type="SAM" id="Phobius"/>
    </source>
</evidence>
<dbReference type="InterPro" id="IPR037185">
    <property type="entry name" value="EmrE-like"/>
</dbReference>
<evidence type="ECO:0000256" key="4">
    <source>
        <dbReference type="ARBA" id="ARBA00022989"/>
    </source>
</evidence>
<evidence type="ECO:0000256" key="5">
    <source>
        <dbReference type="ARBA" id="ARBA00023136"/>
    </source>
</evidence>
<keyword evidence="4 6" id="KW-1133">Transmembrane helix</keyword>
<evidence type="ECO:0000256" key="3">
    <source>
        <dbReference type="ARBA" id="ARBA00022692"/>
    </source>
</evidence>
<feature type="transmembrane region" description="Helical" evidence="6">
    <location>
        <begin position="208"/>
        <end position="225"/>
    </location>
</feature>
<dbReference type="InterPro" id="IPR000620">
    <property type="entry name" value="EamA_dom"/>
</dbReference>
<sequence length="288" mass="32423">MWYVILSVICSVSVGILLKIAKRYQLNIFQIISWNYSVALSFTYFLFNPQIKESSGSLPLELLISLSILLPIVFLFQNTSIKHTGIVKTDIAQRLSLFIPIIASYFIFQEHFNSYKIVGLIIGFSAIFFTLFKKSEIKNSPSKLLYPILVLLGFGIIDTLFKKVATSSNVPFTTTLFFIFCGAFVVSLLILIYKVLFQKEPIKFKNCFWGIGLGILNFGNILFYLKAHKALSENPSTVFAGMNMGVIVLGSLAGILLFKEKMTKRNYFGIVLAIISIICITLSQLKQI</sequence>
<dbReference type="Gene3D" id="1.10.3730.20">
    <property type="match status" value="1"/>
</dbReference>
<proteinExistence type="predicted"/>
<feature type="transmembrane region" description="Helical" evidence="6">
    <location>
        <begin position="114"/>
        <end position="132"/>
    </location>
</feature>
<evidence type="ECO:0000256" key="2">
    <source>
        <dbReference type="ARBA" id="ARBA00022475"/>
    </source>
</evidence>
<feature type="domain" description="EamA" evidence="7">
    <location>
        <begin position="145"/>
        <end position="281"/>
    </location>
</feature>
<dbReference type="Pfam" id="PF00892">
    <property type="entry name" value="EamA"/>
    <property type="match status" value="2"/>
</dbReference>
<dbReference type="Proteomes" id="UP000761423">
    <property type="component" value="Unassembled WGS sequence"/>
</dbReference>
<evidence type="ECO:0000313" key="8">
    <source>
        <dbReference type="EMBL" id="NHM04756.1"/>
    </source>
</evidence>
<feature type="transmembrane region" description="Helical" evidence="6">
    <location>
        <begin position="237"/>
        <end position="258"/>
    </location>
</feature>
<keyword evidence="5 6" id="KW-0472">Membrane</keyword>
<feature type="transmembrane region" description="Helical" evidence="6">
    <location>
        <begin position="28"/>
        <end position="47"/>
    </location>
</feature>
<feature type="transmembrane region" description="Helical" evidence="6">
    <location>
        <begin position="91"/>
        <end position="108"/>
    </location>
</feature>
<dbReference type="PANTHER" id="PTHR32322:SF18">
    <property type="entry name" value="S-ADENOSYLMETHIONINE_S-ADENOSYLHOMOCYSTEINE TRANSPORTER"/>
    <property type="match status" value="1"/>
</dbReference>
<keyword evidence="3 6" id="KW-0812">Transmembrane</keyword>
<keyword evidence="9" id="KW-1185">Reference proteome</keyword>
<feature type="transmembrane region" description="Helical" evidence="6">
    <location>
        <begin position="173"/>
        <end position="196"/>
    </location>
</feature>
<organism evidence="8 9">
    <name type="scientific">Flavobacterium celericrescens</name>
    <dbReference type="NCBI Taxonomy" id="2709780"/>
    <lineage>
        <taxon>Bacteria</taxon>
        <taxon>Pseudomonadati</taxon>
        <taxon>Bacteroidota</taxon>
        <taxon>Flavobacteriia</taxon>
        <taxon>Flavobacteriales</taxon>
        <taxon>Flavobacteriaceae</taxon>
        <taxon>Flavobacterium</taxon>
    </lineage>
</organism>
<dbReference type="RefSeq" id="WP_166236792.1">
    <property type="nucleotide sequence ID" value="NZ_JAAJBV010000005.1"/>
</dbReference>
<dbReference type="SUPFAM" id="SSF103481">
    <property type="entry name" value="Multidrug resistance efflux transporter EmrE"/>
    <property type="match status" value="2"/>
</dbReference>
<comment type="caution">
    <text evidence="8">The sequence shown here is derived from an EMBL/GenBank/DDBJ whole genome shotgun (WGS) entry which is preliminary data.</text>
</comment>
<evidence type="ECO:0000313" key="9">
    <source>
        <dbReference type="Proteomes" id="UP000761423"/>
    </source>
</evidence>
<evidence type="ECO:0000259" key="7">
    <source>
        <dbReference type="Pfam" id="PF00892"/>
    </source>
</evidence>